<keyword evidence="3" id="KW-1185">Reference proteome</keyword>
<dbReference type="RefSeq" id="WP_014150167.1">
    <property type="nucleotide sequence ID" value="NC_016112.1"/>
</dbReference>
<proteinExistence type="predicted"/>
<evidence type="ECO:0000313" key="3">
    <source>
        <dbReference type="Proteomes" id="UP000008315"/>
    </source>
</evidence>
<protein>
    <recommendedName>
        <fullName evidence="4">Lipoprotein</fullName>
    </recommendedName>
</protein>
<dbReference type="AlphaFoldDB" id="G4SYA5"/>
<gene>
    <name evidence="2" type="ordered locus">MEALZ_3758</name>
</gene>
<feature type="signal peptide" evidence="1">
    <location>
        <begin position="1"/>
        <end position="23"/>
    </location>
</feature>
<sequence length="176" mass="19561">MKKLFTSIYLLVLLNGCTLSMYTAELDALNSDGEPRKALLYWSKTDQLIGAAKAGPVILMTECSTRRLSFDETEAGIIYRGEPGRDRIAGQNETIADGTVCAKIETQLKLTELQAGELMLTMLCEAVYDEFSIQEGLYTPAYLKAREAPYLFDVQENTSWSLFGETPKAPEPPECK</sequence>
<dbReference type="HOGENOM" id="CLU_1523423_0_0_6"/>
<evidence type="ECO:0008006" key="4">
    <source>
        <dbReference type="Google" id="ProtNLM"/>
    </source>
</evidence>
<evidence type="ECO:0000313" key="2">
    <source>
        <dbReference type="EMBL" id="CCE25414.1"/>
    </source>
</evidence>
<accession>G4SYA5</accession>
<organism evidence="2 3">
    <name type="scientific">Methylotuvimicrobium alcaliphilum (strain DSM 19304 / NCIMB 14124 / VKM B-2133 / 20Z)</name>
    <name type="common">Methylomicrobium alcaliphilum</name>
    <dbReference type="NCBI Taxonomy" id="1091494"/>
    <lineage>
        <taxon>Bacteria</taxon>
        <taxon>Pseudomonadati</taxon>
        <taxon>Pseudomonadota</taxon>
        <taxon>Gammaproteobacteria</taxon>
        <taxon>Methylococcales</taxon>
        <taxon>Methylococcaceae</taxon>
        <taxon>Methylotuvimicrobium</taxon>
    </lineage>
</organism>
<feature type="chain" id="PRO_5003468302" description="Lipoprotein" evidence="1">
    <location>
        <begin position="24"/>
        <end position="176"/>
    </location>
</feature>
<dbReference type="EMBL" id="FO082060">
    <property type="protein sequence ID" value="CCE25414.1"/>
    <property type="molecule type" value="Genomic_DNA"/>
</dbReference>
<reference evidence="3" key="1">
    <citation type="journal article" date="2012" name="J. Bacteriol.">
        <title>Genome sequence of the haloalkaliphilic methanotrophic bacterium Methylomicrobium alcaliphilum 20Z.</title>
        <authorList>
            <person name="Vuilleumier S."/>
            <person name="Khmelenina V.N."/>
            <person name="Bringel F."/>
            <person name="Reshetnikov A.S."/>
            <person name="Lajus A."/>
            <person name="Mangenot S."/>
            <person name="Rouy Z."/>
            <person name="Op den Camp H.J."/>
            <person name="Jetten M.S."/>
            <person name="Dispirito A.A."/>
            <person name="Dunfield P."/>
            <person name="Klotz M.G."/>
            <person name="Semrau J.D."/>
            <person name="Stein L.Y."/>
            <person name="Barbe V."/>
            <person name="Medigue C."/>
            <person name="Trotsenko Y.A."/>
            <person name="Kalyuzhnaya M.G."/>
        </authorList>
    </citation>
    <scope>NUCLEOTIDE SEQUENCE [LARGE SCALE GENOMIC DNA]</scope>
    <source>
        <strain evidence="3">DSM 19304 / NCIMB 14124 / VKM B-2133 / 20Z</strain>
    </source>
</reference>
<dbReference type="PATRIC" id="fig|271065.3.peg.3885"/>
<dbReference type="KEGG" id="mah:MEALZ_3758"/>
<keyword evidence="1" id="KW-0732">Signal</keyword>
<evidence type="ECO:0000256" key="1">
    <source>
        <dbReference type="SAM" id="SignalP"/>
    </source>
</evidence>
<name>G4SYA5_META2</name>
<dbReference type="Proteomes" id="UP000008315">
    <property type="component" value="Chromosome"/>
</dbReference>